<name>A0A381U0B1_9ZZZZ</name>
<sequence length="38" mass="3910">MKSELLAKFRILIGAWRSPAAHCNGVAGVASSNLAAPT</sequence>
<organism evidence="1">
    <name type="scientific">marine metagenome</name>
    <dbReference type="NCBI Taxonomy" id="408172"/>
    <lineage>
        <taxon>unclassified sequences</taxon>
        <taxon>metagenomes</taxon>
        <taxon>ecological metagenomes</taxon>
    </lineage>
</organism>
<protein>
    <submittedName>
        <fullName evidence="1">Uncharacterized protein</fullName>
    </submittedName>
</protein>
<dbReference type="EMBL" id="UINC01005495">
    <property type="protein sequence ID" value="SVA21686.1"/>
    <property type="molecule type" value="Genomic_DNA"/>
</dbReference>
<evidence type="ECO:0000313" key="1">
    <source>
        <dbReference type="EMBL" id="SVA21686.1"/>
    </source>
</evidence>
<reference evidence="1" key="1">
    <citation type="submission" date="2018-05" db="EMBL/GenBank/DDBJ databases">
        <authorList>
            <person name="Lanie J.A."/>
            <person name="Ng W.-L."/>
            <person name="Kazmierczak K.M."/>
            <person name="Andrzejewski T.M."/>
            <person name="Davidsen T.M."/>
            <person name="Wayne K.J."/>
            <person name="Tettelin H."/>
            <person name="Glass J.I."/>
            <person name="Rusch D."/>
            <person name="Podicherti R."/>
            <person name="Tsui H.-C.T."/>
            <person name="Winkler M.E."/>
        </authorList>
    </citation>
    <scope>NUCLEOTIDE SEQUENCE</scope>
</reference>
<dbReference type="AlphaFoldDB" id="A0A381U0B1"/>
<proteinExistence type="predicted"/>
<accession>A0A381U0B1</accession>
<gene>
    <name evidence="1" type="ORF">METZ01_LOCUS74540</name>
</gene>